<comment type="caution">
    <text evidence="2">The sequence shown here is derived from an EMBL/GenBank/DDBJ whole genome shotgun (WGS) entry which is preliminary data.</text>
</comment>
<dbReference type="EMBL" id="JACETU010000001">
    <property type="protein sequence ID" value="KAF7441374.1"/>
    <property type="molecule type" value="Genomic_DNA"/>
</dbReference>
<dbReference type="Proteomes" id="UP000623687">
    <property type="component" value="Unassembled WGS sequence"/>
</dbReference>
<accession>A0A8H7A6M7</accession>
<dbReference type="AlphaFoldDB" id="A0A8H7A6M7"/>
<dbReference type="VEuPathDB" id="FungiDB:PC9H_001724"/>
<gene>
    <name evidence="2" type="ORF">PC9H_001724</name>
</gene>
<evidence type="ECO:0000313" key="2">
    <source>
        <dbReference type="EMBL" id="KAF7441374.1"/>
    </source>
</evidence>
<evidence type="ECO:0000256" key="1">
    <source>
        <dbReference type="SAM" id="MobiDB-lite"/>
    </source>
</evidence>
<proteinExistence type="predicted"/>
<sequence>MSSSVHEPLLQNEDGDAYKGPRRLGPLEITRSTRYAILAGIWTATFLSSLNGKPMVYCFSMIAGA</sequence>
<reference evidence="2" key="1">
    <citation type="submission" date="2019-07" db="EMBL/GenBank/DDBJ databases">
        <authorList>
            <person name="Palmer J.M."/>
        </authorList>
    </citation>
    <scope>NUCLEOTIDE SEQUENCE</scope>
    <source>
        <strain evidence="2">PC9</strain>
    </source>
</reference>
<feature type="region of interest" description="Disordered" evidence="1">
    <location>
        <begin position="1"/>
        <end position="24"/>
    </location>
</feature>
<protein>
    <submittedName>
        <fullName evidence="2">Uncharacterized protein</fullName>
    </submittedName>
</protein>
<dbReference type="GeneID" id="59371565"/>
<evidence type="ECO:0000313" key="3">
    <source>
        <dbReference type="Proteomes" id="UP000623687"/>
    </source>
</evidence>
<name>A0A8H7A6M7_PLEOS</name>
<dbReference type="OrthoDB" id="3018856at2759"/>
<keyword evidence="3" id="KW-1185">Reference proteome</keyword>
<organism evidence="2 3">
    <name type="scientific">Pleurotus ostreatus</name>
    <name type="common">Oyster mushroom</name>
    <name type="synonym">White-rot fungus</name>
    <dbReference type="NCBI Taxonomy" id="5322"/>
    <lineage>
        <taxon>Eukaryota</taxon>
        <taxon>Fungi</taxon>
        <taxon>Dikarya</taxon>
        <taxon>Basidiomycota</taxon>
        <taxon>Agaricomycotina</taxon>
        <taxon>Agaricomycetes</taxon>
        <taxon>Agaricomycetidae</taxon>
        <taxon>Agaricales</taxon>
        <taxon>Pleurotineae</taxon>
        <taxon>Pleurotaceae</taxon>
        <taxon>Pleurotus</taxon>
    </lineage>
</organism>
<dbReference type="RefSeq" id="XP_036637218.1">
    <property type="nucleotide sequence ID" value="XM_036771373.1"/>
</dbReference>